<keyword evidence="11" id="KW-0131">Cell cycle</keyword>
<evidence type="ECO:0000256" key="6">
    <source>
        <dbReference type="ARBA" id="ARBA00023015"/>
    </source>
</evidence>
<dbReference type="GO" id="GO:0042177">
    <property type="term" value="P:negative regulation of protein catabolic process"/>
    <property type="evidence" value="ECO:0007669"/>
    <property type="project" value="TreeGrafter"/>
</dbReference>
<evidence type="ECO:0000313" key="15">
    <source>
        <dbReference type="Proteomes" id="UP000594260"/>
    </source>
</evidence>
<keyword evidence="5" id="KW-0156">Chromatin regulator</keyword>
<dbReference type="SMART" id="SM01025">
    <property type="entry name" value="BEN"/>
    <property type="match status" value="1"/>
</dbReference>
<evidence type="ECO:0000256" key="11">
    <source>
        <dbReference type="ARBA" id="ARBA00023306"/>
    </source>
</evidence>
<keyword evidence="9" id="KW-0804">Transcription</keyword>
<dbReference type="AlphaFoldDB" id="A0A7M7JIM0"/>
<feature type="region of interest" description="Disordered" evidence="12">
    <location>
        <begin position="449"/>
        <end position="470"/>
    </location>
</feature>
<sequence>MEIGKLNGAANDPNAILDFLRSFRDELLDRMGSLENRVATLGDHCRRLEDRARGCRCCARHCDPPDEAPSAFPDGSGKSSDAELGKDGAPYFVHNGSVLLSSLNAYSDYPQGSWLGDDGDPRRRVRVPIDPKVLLNANSTCRSPEKMALKLLDLLFDRETQANGNISGSSKYGKQKLNPVFIYGILCHLVYLFKITALDWERIKLSIDSKCRSALRRKRKALEIKQSTLTPPSARLDVCSASHYLSTATCGLGQISTNGQTLSVEGLCSDGISCLEGLQENKRICQESPLAKDADLQGNDHALVQVQNKQERTAPLGQVHPQQEPGSHVATVPGTAGTNGIVPGSVEETCPSLLRADSFEFNDLLSGGEGNPDDPEESEVVGDVISLDATVVSDELMSSVSECGGYLEVLQVSPETMLALQQTHRVQMQSDGTLIAMPLIASLAPPDNVTVSDSGAGKDTKVESHKRLPL</sequence>
<evidence type="ECO:0000256" key="2">
    <source>
        <dbReference type="ARBA" id="ARBA00009735"/>
    </source>
</evidence>
<evidence type="ECO:0000256" key="5">
    <source>
        <dbReference type="ARBA" id="ARBA00022853"/>
    </source>
</evidence>
<evidence type="ECO:0000256" key="10">
    <source>
        <dbReference type="ARBA" id="ARBA00023242"/>
    </source>
</evidence>
<comment type="subcellular location">
    <subcellularLocation>
        <location evidence="1">Nucleus</location>
    </subcellularLocation>
</comment>
<keyword evidence="8" id="KW-0238">DNA-binding</keyword>
<dbReference type="KEGG" id="vde:111246619"/>
<evidence type="ECO:0000259" key="13">
    <source>
        <dbReference type="PROSITE" id="PS51457"/>
    </source>
</evidence>
<keyword evidence="4" id="KW-0678">Repressor</keyword>
<reference evidence="14" key="1">
    <citation type="submission" date="2021-01" db="UniProtKB">
        <authorList>
            <consortium name="EnsemblMetazoa"/>
        </authorList>
    </citation>
    <scope>IDENTIFICATION</scope>
</reference>
<dbReference type="EnsemblMetazoa" id="XM_022796495">
    <property type="protein sequence ID" value="XP_022652230"/>
    <property type="gene ID" value="LOC111246619"/>
</dbReference>
<dbReference type="GO" id="GO:0003677">
    <property type="term" value="F:DNA binding"/>
    <property type="evidence" value="ECO:0007669"/>
    <property type="project" value="UniProtKB-KW"/>
</dbReference>
<dbReference type="PANTHER" id="PTHR16243">
    <property type="entry name" value="BTG3-ASSOCIATED NUCLEAR PROTEIN BANP"/>
    <property type="match status" value="1"/>
</dbReference>
<dbReference type="InParanoid" id="A0A7M7JIM0"/>
<feature type="compositionally biased region" description="Basic and acidic residues" evidence="12">
    <location>
        <begin position="456"/>
        <end position="470"/>
    </location>
</feature>
<dbReference type="InterPro" id="IPR018379">
    <property type="entry name" value="BEN_domain"/>
</dbReference>
<feature type="domain" description="BEN" evidence="13">
    <location>
        <begin position="122"/>
        <end position="218"/>
    </location>
</feature>
<dbReference type="RefSeq" id="XP_022652230.1">
    <property type="nucleotide sequence ID" value="XM_022796495.1"/>
</dbReference>
<protein>
    <recommendedName>
        <fullName evidence="3">Protein BANP</fullName>
    </recommendedName>
</protein>
<keyword evidence="6" id="KW-0805">Transcription regulation</keyword>
<accession>A0A7M7JIM0</accession>
<keyword evidence="15" id="KW-1185">Reference proteome</keyword>
<dbReference type="InterPro" id="IPR042343">
    <property type="entry name" value="BANP"/>
</dbReference>
<proteinExistence type="inferred from homology"/>
<comment type="similarity">
    <text evidence="2">Belongs to the BANP/SMAR1 family.</text>
</comment>
<evidence type="ECO:0000256" key="1">
    <source>
        <dbReference type="ARBA" id="ARBA00004123"/>
    </source>
</evidence>
<evidence type="ECO:0000256" key="9">
    <source>
        <dbReference type="ARBA" id="ARBA00023163"/>
    </source>
</evidence>
<evidence type="ECO:0000256" key="4">
    <source>
        <dbReference type="ARBA" id="ARBA00022491"/>
    </source>
</evidence>
<evidence type="ECO:0000256" key="3">
    <source>
        <dbReference type="ARBA" id="ARBA00015794"/>
    </source>
</evidence>
<dbReference type="GO" id="GO:0006325">
    <property type="term" value="P:chromatin organization"/>
    <property type="evidence" value="ECO:0007669"/>
    <property type="project" value="UniProtKB-KW"/>
</dbReference>
<keyword evidence="10" id="KW-0539">Nucleus</keyword>
<dbReference type="Proteomes" id="UP000594260">
    <property type="component" value="Unplaced"/>
</dbReference>
<dbReference type="GO" id="GO:0034504">
    <property type="term" value="P:protein localization to nucleus"/>
    <property type="evidence" value="ECO:0007669"/>
    <property type="project" value="TreeGrafter"/>
</dbReference>
<organism evidence="14 15">
    <name type="scientific">Varroa destructor</name>
    <name type="common">Honeybee mite</name>
    <dbReference type="NCBI Taxonomy" id="109461"/>
    <lineage>
        <taxon>Eukaryota</taxon>
        <taxon>Metazoa</taxon>
        <taxon>Ecdysozoa</taxon>
        <taxon>Arthropoda</taxon>
        <taxon>Chelicerata</taxon>
        <taxon>Arachnida</taxon>
        <taxon>Acari</taxon>
        <taxon>Parasitiformes</taxon>
        <taxon>Mesostigmata</taxon>
        <taxon>Gamasina</taxon>
        <taxon>Dermanyssoidea</taxon>
        <taxon>Varroidae</taxon>
        <taxon>Varroa</taxon>
    </lineage>
</organism>
<dbReference type="GeneID" id="111246619"/>
<evidence type="ECO:0000313" key="14">
    <source>
        <dbReference type="EnsemblMetazoa" id="XP_022652230"/>
    </source>
</evidence>
<dbReference type="OrthoDB" id="10052653at2759"/>
<keyword evidence="7" id="KW-0175">Coiled coil</keyword>
<evidence type="ECO:0000256" key="7">
    <source>
        <dbReference type="ARBA" id="ARBA00023054"/>
    </source>
</evidence>
<evidence type="ECO:0000256" key="8">
    <source>
        <dbReference type="ARBA" id="ARBA00023125"/>
    </source>
</evidence>
<dbReference type="GO" id="GO:0005634">
    <property type="term" value="C:nucleus"/>
    <property type="evidence" value="ECO:0007669"/>
    <property type="project" value="UniProtKB-SubCell"/>
</dbReference>
<evidence type="ECO:0000256" key="12">
    <source>
        <dbReference type="SAM" id="MobiDB-lite"/>
    </source>
</evidence>
<name>A0A7M7JIM0_VARDE</name>
<dbReference type="Gene3D" id="1.10.10.2590">
    <property type="entry name" value="BEN domain"/>
    <property type="match status" value="1"/>
</dbReference>
<dbReference type="PANTHER" id="PTHR16243:SF2">
    <property type="entry name" value="PROTEIN BANP"/>
    <property type="match status" value="1"/>
</dbReference>
<dbReference type="PROSITE" id="PS51457">
    <property type="entry name" value="BEN"/>
    <property type="match status" value="1"/>
</dbReference>